<dbReference type="STRING" id="1577474.GA0111570_11129"/>
<protein>
    <submittedName>
        <fullName evidence="2">Peptidase propeptide and YPEB domain-containing protein</fullName>
    </submittedName>
</protein>
<organism evidence="2 3">
    <name type="scientific">Raineyella antarctica</name>
    <dbReference type="NCBI Taxonomy" id="1577474"/>
    <lineage>
        <taxon>Bacteria</taxon>
        <taxon>Bacillati</taxon>
        <taxon>Actinomycetota</taxon>
        <taxon>Actinomycetes</taxon>
        <taxon>Propionibacteriales</taxon>
        <taxon>Propionibacteriaceae</taxon>
        <taxon>Raineyella</taxon>
    </lineage>
</organism>
<dbReference type="RefSeq" id="WP_217634185.1">
    <property type="nucleotide sequence ID" value="NZ_FMYF01000011.1"/>
</dbReference>
<dbReference type="Proteomes" id="UP000199086">
    <property type="component" value="Unassembled WGS sequence"/>
</dbReference>
<dbReference type="EMBL" id="FMYF01000011">
    <property type="protein sequence ID" value="SDB94638.1"/>
    <property type="molecule type" value="Genomic_DNA"/>
</dbReference>
<proteinExistence type="predicted"/>
<keyword evidence="3" id="KW-1185">Reference proteome</keyword>
<evidence type="ECO:0000313" key="3">
    <source>
        <dbReference type="Proteomes" id="UP000199086"/>
    </source>
</evidence>
<sequence length="238" mass="24341">MTRKRLTQAGPRWLAWAVLAVAGLLLVASVAFAAWGFGRAAAPAGGIAPQASGSGGPTTGGPPMMGPGGPRQVGGPSGGMMGGHVWLAGDGVRVETIAQARARATQAAASSGLRPGEVMQFTNNFYVELKDTSGAPTTEVLVDPATGTVSTEYGPAMMWNTGNRTAKVSPDQAVAIANRWLQTNAAGQSAATPEAYPGYYTIDVTSGGKKVGMLSVNATTGAVWNHTWHAQFLAEEDA</sequence>
<name>A0A1G6HKL1_9ACTN</name>
<reference evidence="2 3" key="1">
    <citation type="submission" date="2016-06" db="EMBL/GenBank/DDBJ databases">
        <authorList>
            <person name="Olsen C.W."/>
            <person name="Carey S."/>
            <person name="Hinshaw L."/>
            <person name="Karasin A.I."/>
        </authorList>
    </citation>
    <scope>NUCLEOTIDE SEQUENCE [LARGE SCALE GENOMIC DNA]</scope>
    <source>
        <strain evidence="2 3">LZ-22</strain>
    </source>
</reference>
<feature type="region of interest" description="Disordered" evidence="1">
    <location>
        <begin position="49"/>
        <end position="76"/>
    </location>
</feature>
<evidence type="ECO:0000313" key="2">
    <source>
        <dbReference type="EMBL" id="SDB94638.1"/>
    </source>
</evidence>
<feature type="compositionally biased region" description="Gly residues" evidence="1">
    <location>
        <begin position="66"/>
        <end position="76"/>
    </location>
</feature>
<accession>A0A1G6HKL1</accession>
<evidence type="ECO:0000256" key="1">
    <source>
        <dbReference type="SAM" id="MobiDB-lite"/>
    </source>
</evidence>
<gene>
    <name evidence="2" type="ORF">GA0111570_11129</name>
</gene>
<dbReference type="AlphaFoldDB" id="A0A1G6HKL1"/>